<proteinExistence type="predicted"/>
<sequence>MRLTEFSELMSTEFGPVAAESMLRDHVFVEFGGRSGADALDAGVDPKTVWQAYCREFDVPRDRW</sequence>
<evidence type="ECO:0000313" key="2">
    <source>
        <dbReference type="Proteomes" id="UP001597068"/>
    </source>
</evidence>
<keyword evidence="2" id="KW-1185">Reference proteome</keyword>
<dbReference type="Pfam" id="PF11248">
    <property type="entry name" value="DUF3046"/>
    <property type="match status" value="1"/>
</dbReference>
<comment type="caution">
    <text evidence="1">The sequence shown here is derived from an EMBL/GenBank/DDBJ whole genome shotgun (WGS) entry which is preliminary data.</text>
</comment>
<dbReference type="Proteomes" id="UP001597068">
    <property type="component" value="Unassembled WGS sequence"/>
</dbReference>
<reference evidence="2" key="1">
    <citation type="journal article" date="2019" name="Int. J. Syst. Evol. Microbiol.">
        <title>The Global Catalogue of Microorganisms (GCM) 10K type strain sequencing project: providing services to taxonomists for standard genome sequencing and annotation.</title>
        <authorList>
            <consortium name="The Broad Institute Genomics Platform"/>
            <consortium name="The Broad Institute Genome Sequencing Center for Infectious Disease"/>
            <person name="Wu L."/>
            <person name="Ma J."/>
        </authorList>
    </citation>
    <scope>NUCLEOTIDE SEQUENCE [LARGE SCALE GENOMIC DNA]</scope>
    <source>
        <strain evidence="2">CCUG 50873</strain>
    </source>
</reference>
<organism evidence="1 2">
    <name type="scientific">Williamsia deligens</name>
    <dbReference type="NCBI Taxonomy" id="321325"/>
    <lineage>
        <taxon>Bacteria</taxon>
        <taxon>Bacillati</taxon>
        <taxon>Actinomycetota</taxon>
        <taxon>Actinomycetes</taxon>
        <taxon>Mycobacteriales</taxon>
        <taxon>Nocardiaceae</taxon>
        <taxon>Williamsia</taxon>
    </lineage>
</organism>
<accession>A0ABW3GCB1</accession>
<evidence type="ECO:0000313" key="1">
    <source>
        <dbReference type="EMBL" id="MFD0927873.1"/>
    </source>
</evidence>
<name>A0ABW3GCB1_9NOCA</name>
<dbReference type="EMBL" id="JBHTIL010000006">
    <property type="protein sequence ID" value="MFD0927873.1"/>
    <property type="molecule type" value="Genomic_DNA"/>
</dbReference>
<dbReference type="RefSeq" id="WP_253648330.1">
    <property type="nucleotide sequence ID" value="NZ_BAAAMO010000001.1"/>
</dbReference>
<gene>
    <name evidence="1" type="ORF">ACFQ04_19210</name>
</gene>
<dbReference type="InterPro" id="IPR021408">
    <property type="entry name" value="DUF3046"/>
</dbReference>
<protein>
    <submittedName>
        <fullName evidence="1">DUF3046 domain-containing protein</fullName>
    </submittedName>
</protein>